<evidence type="ECO:0000256" key="1">
    <source>
        <dbReference type="SAM" id="Coils"/>
    </source>
</evidence>
<name>A0A8T0GFV7_CERPU</name>
<reference evidence="3" key="1">
    <citation type="submission" date="2020-06" db="EMBL/GenBank/DDBJ databases">
        <title>WGS assembly of Ceratodon purpureus strain R40.</title>
        <authorList>
            <person name="Carey S.B."/>
            <person name="Jenkins J."/>
            <person name="Shu S."/>
            <person name="Lovell J.T."/>
            <person name="Sreedasyam A."/>
            <person name="Maumus F."/>
            <person name="Tiley G.P."/>
            <person name="Fernandez-Pozo N."/>
            <person name="Barry K."/>
            <person name="Chen C."/>
            <person name="Wang M."/>
            <person name="Lipzen A."/>
            <person name="Daum C."/>
            <person name="Saski C.A."/>
            <person name="Payton A.C."/>
            <person name="Mcbreen J.C."/>
            <person name="Conrad R.E."/>
            <person name="Kollar L.M."/>
            <person name="Olsson S."/>
            <person name="Huttunen S."/>
            <person name="Landis J.B."/>
            <person name="Wickett N.J."/>
            <person name="Johnson M.G."/>
            <person name="Rensing S.A."/>
            <person name="Grimwood J."/>
            <person name="Schmutz J."/>
            <person name="Mcdaniel S.F."/>
        </authorList>
    </citation>
    <scope>NUCLEOTIDE SEQUENCE</scope>
    <source>
        <strain evidence="3">R40</strain>
    </source>
</reference>
<feature type="compositionally biased region" description="Basic and acidic residues" evidence="2">
    <location>
        <begin position="760"/>
        <end position="773"/>
    </location>
</feature>
<evidence type="ECO:0008006" key="5">
    <source>
        <dbReference type="Google" id="ProtNLM"/>
    </source>
</evidence>
<evidence type="ECO:0000313" key="4">
    <source>
        <dbReference type="Proteomes" id="UP000822688"/>
    </source>
</evidence>
<feature type="compositionally biased region" description="Polar residues" evidence="2">
    <location>
        <begin position="134"/>
        <end position="145"/>
    </location>
</feature>
<gene>
    <name evidence="3" type="ORF">KC19_10G018400</name>
</gene>
<sequence>MSETCNCVDNTFGEDSKGTQTSSRSTSSIYQKSNKSEKLTKHHNSNKENEGSRLTLLSITVEIEDGCSGHIQMKEGDSAEGVAIAFCRDYSLPDDFVAPLTEHILHNIINISKKDKNIIFCSTEEREAYEARLKQTTPGNYPDENSSSHEKKSTESGGQCQDSDSTTPLAQSQIFNRPSFGAFPMLSPRTLMKTRTMLAQRLQCPTHSSRSKALKAENVIRRKRRMSDITKVRCLRLYNDFLDRKQRSVQNWRQNAKQYNEKVDRTKIKSPKKSWRIHKKRSEIAKRYRNYGELLYTEGLMVREKLLKEIEKKKKEDEEWEMVGFTGMPKISERARQLRRANGDVWDKLASEKFNYDHIRDEVMEIRMAECTFMPHVNPSSNEPTDASISRFEQLFFDSESRRRRQQQYADWYPEELTFQPAINRRINDEEFLGEEGCQVSVFDRLSISAKKLQEKKAMEQDSGICFGIDDCTGREMFTPQTGRKPQTARNPKNLPVGVFLHEMQAARRVKKEAMVEKEEQTVRDQAKCRYVTPQSQKLLTQLKPRAFKQMFDALDTDKDGFIQLSKVDTRRVSADAAQDINSLIKSGKGNDRLTFDTFHCLMHEIEEKCHKGSTVRGNLRHVSHVDNSNMTFDYKVPCRLSSDLANKRRNYSTSDEWYNIILRDDEKRQQKVEALRKERQRIEMQECTFAPEFLTKPIRRSNLKHHNCSRPRSAPQPVKCPGPTTIVEKATKDMHGFVFQDDASCGCKEPDNGADDGADDKPDDGADDKPDGADSTLLPSSGLFSLTQPSLIWQQPEYWGPQGFQSLSVSNLPANVKCCRQRAKLRESLRSLSKRRLSANMCPHQTALVEHFRIHDHMVASKHAQTDNNPSTGD</sequence>
<feature type="coiled-coil region" evidence="1">
    <location>
        <begin position="242"/>
        <end position="269"/>
    </location>
</feature>
<feature type="compositionally biased region" description="Polar residues" evidence="2">
    <location>
        <begin position="18"/>
        <end position="33"/>
    </location>
</feature>
<proteinExistence type="predicted"/>
<organism evidence="3 4">
    <name type="scientific">Ceratodon purpureus</name>
    <name type="common">Fire moss</name>
    <name type="synonym">Dicranum purpureum</name>
    <dbReference type="NCBI Taxonomy" id="3225"/>
    <lineage>
        <taxon>Eukaryota</taxon>
        <taxon>Viridiplantae</taxon>
        <taxon>Streptophyta</taxon>
        <taxon>Embryophyta</taxon>
        <taxon>Bryophyta</taxon>
        <taxon>Bryophytina</taxon>
        <taxon>Bryopsida</taxon>
        <taxon>Dicranidae</taxon>
        <taxon>Pseudoditrichales</taxon>
        <taxon>Ditrichaceae</taxon>
        <taxon>Ceratodon</taxon>
    </lineage>
</organism>
<feature type="region of interest" description="Disordered" evidence="2">
    <location>
        <begin position="749"/>
        <end position="781"/>
    </location>
</feature>
<feature type="region of interest" description="Disordered" evidence="2">
    <location>
        <begin position="133"/>
        <end position="168"/>
    </location>
</feature>
<keyword evidence="1" id="KW-0175">Coiled coil</keyword>
<feature type="compositionally biased region" description="Basic and acidic residues" evidence="2">
    <location>
        <begin position="34"/>
        <end position="51"/>
    </location>
</feature>
<dbReference type="Proteomes" id="UP000822688">
    <property type="component" value="Chromosome 10"/>
</dbReference>
<comment type="caution">
    <text evidence="3">The sequence shown here is derived from an EMBL/GenBank/DDBJ whole genome shotgun (WGS) entry which is preliminary data.</text>
</comment>
<dbReference type="InterPro" id="IPR011992">
    <property type="entry name" value="EF-hand-dom_pair"/>
</dbReference>
<dbReference type="AlphaFoldDB" id="A0A8T0GFV7"/>
<feature type="compositionally biased region" description="Polar residues" evidence="2">
    <location>
        <begin position="155"/>
        <end position="168"/>
    </location>
</feature>
<dbReference type="SUPFAM" id="SSF47473">
    <property type="entry name" value="EF-hand"/>
    <property type="match status" value="1"/>
</dbReference>
<feature type="region of interest" description="Disordered" evidence="2">
    <location>
        <begin position="14"/>
        <end position="51"/>
    </location>
</feature>
<dbReference type="EMBL" id="CM026431">
    <property type="protein sequence ID" value="KAG0558316.1"/>
    <property type="molecule type" value="Genomic_DNA"/>
</dbReference>
<accession>A0A8T0GFV7</accession>
<protein>
    <recommendedName>
        <fullName evidence="5">EF-hand domain-containing protein</fullName>
    </recommendedName>
</protein>
<dbReference type="PANTHER" id="PTHR35381">
    <property type="entry name" value="EF-HAND DOMAIN-CONTAINING PROTEIN"/>
    <property type="match status" value="1"/>
</dbReference>
<keyword evidence="4" id="KW-1185">Reference proteome</keyword>
<evidence type="ECO:0000256" key="2">
    <source>
        <dbReference type="SAM" id="MobiDB-lite"/>
    </source>
</evidence>
<dbReference type="PANTHER" id="PTHR35381:SF1">
    <property type="entry name" value="EF-HAND DOMAIN-CONTAINING PROTEIN"/>
    <property type="match status" value="1"/>
</dbReference>
<evidence type="ECO:0000313" key="3">
    <source>
        <dbReference type="EMBL" id="KAG0558316.1"/>
    </source>
</evidence>